<organism evidence="1">
    <name type="scientific">Siphoviridae sp. ctdHi7</name>
    <dbReference type="NCBI Taxonomy" id="2825577"/>
    <lineage>
        <taxon>Viruses</taxon>
        <taxon>Duplodnaviria</taxon>
        <taxon>Heunggongvirae</taxon>
        <taxon>Uroviricota</taxon>
        <taxon>Caudoviricetes</taxon>
    </lineage>
</organism>
<proteinExistence type="predicted"/>
<protein>
    <submittedName>
        <fullName evidence="1">Uncharacterized protein</fullName>
    </submittedName>
</protein>
<evidence type="ECO:0000313" key="1">
    <source>
        <dbReference type="EMBL" id="DAF88458.1"/>
    </source>
</evidence>
<name>A0A8S5U1Z8_9CAUD</name>
<dbReference type="EMBL" id="BK015985">
    <property type="protein sequence ID" value="DAF88458.1"/>
    <property type="molecule type" value="Genomic_DNA"/>
</dbReference>
<reference evidence="1" key="1">
    <citation type="journal article" date="2021" name="Proc. Natl. Acad. Sci. U.S.A.">
        <title>A Catalog of Tens of Thousands of Viruses from Human Metagenomes Reveals Hidden Associations with Chronic Diseases.</title>
        <authorList>
            <person name="Tisza M.J."/>
            <person name="Buck C.B."/>
        </authorList>
    </citation>
    <scope>NUCLEOTIDE SEQUENCE</scope>
    <source>
        <strain evidence="1">CtdHi7</strain>
    </source>
</reference>
<sequence length="30" mass="3539">MERKELPLPTAGHTPFWYIHYIIESVPLSI</sequence>
<accession>A0A8S5U1Z8</accession>